<evidence type="ECO:0000313" key="5">
    <source>
        <dbReference type="Proteomes" id="UP000663760"/>
    </source>
</evidence>
<keyword evidence="1" id="KW-0805">Transcription regulation</keyword>
<evidence type="ECO:0000256" key="2">
    <source>
        <dbReference type="ARBA" id="ARBA00023163"/>
    </source>
</evidence>
<accession>A0A7I8K723</accession>
<gene>
    <name evidence="3" type="ORF">SI7747_03003872</name>
    <name evidence="4" type="ORF">SI8410_03004208</name>
</gene>
<dbReference type="EMBL" id="LR743590">
    <property type="protein sequence ID" value="CAA2617710.1"/>
    <property type="molecule type" value="Genomic_DNA"/>
</dbReference>
<evidence type="ECO:0000256" key="1">
    <source>
        <dbReference type="ARBA" id="ARBA00023015"/>
    </source>
</evidence>
<dbReference type="PANTHER" id="PTHR33124:SF9">
    <property type="entry name" value="TRANSCRIPTION FACTOR"/>
    <property type="match status" value="1"/>
</dbReference>
<protein>
    <submittedName>
        <fullName evidence="4">Uncharacterized protein</fullName>
    </submittedName>
</protein>
<dbReference type="EMBL" id="LR746266">
    <property type="protein sequence ID" value="CAA7393463.1"/>
    <property type="molecule type" value="Genomic_DNA"/>
</dbReference>
<proteinExistence type="predicted"/>
<keyword evidence="5" id="KW-1185">Reference proteome</keyword>
<dbReference type="InterPro" id="IPR044660">
    <property type="entry name" value="IBH1-like"/>
</dbReference>
<evidence type="ECO:0000313" key="4">
    <source>
        <dbReference type="EMBL" id="CAA7393463.1"/>
    </source>
</evidence>
<reference evidence="4" key="1">
    <citation type="submission" date="2020-02" db="EMBL/GenBank/DDBJ databases">
        <authorList>
            <person name="Scholz U."/>
            <person name="Mascher M."/>
            <person name="Fiebig A."/>
        </authorList>
    </citation>
    <scope>NUCLEOTIDE SEQUENCE</scope>
</reference>
<dbReference type="PANTHER" id="PTHR33124">
    <property type="entry name" value="TRANSCRIPTION FACTOR IBH1-LIKE 1"/>
    <property type="match status" value="1"/>
</dbReference>
<dbReference type="Proteomes" id="UP000663760">
    <property type="component" value="Chromosome 3"/>
</dbReference>
<sequence length="86" mass="9936">MKRRAREGKKAERRRRRCRRRWDVSEDEAVSQRLRALSELMPSCGGGNAAAVADRLFEETANYIIRLRTCVDTLRVLVELYGSPGR</sequence>
<dbReference type="AlphaFoldDB" id="A0A7I8K723"/>
<name>A0A7I8K723_SPIIN</name>
<organism evidence="4 5">
    <name type="scientific">Spirodela intermedia</name>
    <name type="common">Intermediate duckweed</name>
    <dbReference type="NCBI Taxonomy" id="51605"/>
    <lineage>
        <taxon>Eukaryota</taxon>
        <taxon>Viridiplantae</taxon>
        <taxon>Streptophyta</taxon>
        <taxon>Embryophyta</taxon>
        <taxon>Tracheophyta</taxon>
        <taxon>Spermatophyta</taxon>
        <taxon>Magnoliopsida</taxon>
        <taxon>Liliopsida</taxon>
        <taxon>Araceae</taxon>
        <taxon>Lemnoideae</taxon>
        <taxon>Spirodela</taxon>
    </lineage>
</organism>
<keyword evidence="2" id="KW-0804">Transcription</keyword>
<dbReference type="GO" id="GO:0006355">
    <property type="term" value="P:regulation of DNA-templated transcription"/>
    <property type="evidence" value="ECO:0007669"/>
    <property type="project" value="InterPro"/>
</dbReference>
<dbReference type="OrthoDB" id="786401at2759"/>
<evidence type="ECO:0000313" key="3">
    <source>
        <dbReference type="EMBL" id="CAA2617710.1"/>
    </source>
</evidence>